<dbReference type="EMBL" id="BPVZ01000052">
    <property type="protein sequence ID" value="GKV19166.1"/>
    <property type="molecule type" value="Genomic_DNA"/>
</dbReference>
<evidence type="ECO:0000313" key="1">
    <source>
        <dbReference type="EMBL" id="GKV19166.1"/>
    </source>
</evidence>
<accession>A0AAV5K715</accession>
<name>A0AAV5K715_9ROSI</name>
<dbReference type="Proteomes" id="UP001054252">
    <property type="component" value="Unassembled WGS sequence"/>
</dbReference>
<evidence type="ECO:0000313" key="2">
    <source>
        <dbReference type="Proteomes" id="UP001054252"/>
    </source>
</evidence>
<reference evidence="1 2" key="1">
    <citation type="journal article" date="2021" name="Commun. Biol.">
        <title>The genome of Shorea leprosula (Dipterocarpaceae) highlights the ecological relevance of drought in aseasonal tropical rainforests.</title>
        <authorList>
            <person name="Ng K.K.S."/>
            <person name="Kobayashi M.J."/>
            <person name="Fawcett J.A."/>
            <person name="Hatakeyama M."/>
            <person name="Paape T."/>
            <person name="Ng C.H."/>
            <person name="Ang C.C."/>
            <person name="Tnah L.H."/>
            <person name="Lee C.T."/>
            <person name="Nishiyama T."/>
            <person name="Sese J."/>
            <person name="O'Brien M.J."/>
            <person name="Copetti D."/>
            <person name="Mohd Noor M.I."/>
            <person name="Ong R.C."/>
            <person name="Putra M."/>
            <person name="Sireger I.Z."/>
            <person name="Indrioko S."/>
            <person name="Kosugi Y."/>
            <person name="Izuno A."/>
            <person name="Isagi Y."/>
            <person name="Lee S.L."/>
            <person name="Shimizu K.K."/>
        </authorList>
    </citation>
    <scope>NUCLEOTIDE SEQUENCE [LARGE SCALE GENOMIC DNA]</scope>
    <source>
        <strain evidence="1">214</strain>
    </source>
</reference>
<comment type="caution">
    <text evidence="1">The sequence shown here is derived from an EMBL/GenBank/DDBJ whole genome shotgun (WGS) entry which is preliminary data.</text>
</comment>
<sequence length="347" mass="38766">MSFEETLSVGRSKEVRVLEYGDGGMESGLSGSERTEDEVGGKEIIEGEEGGMPSNILEIEGGGDRCYNVEADIVFEVMGYETELAESRKDKGWYYFIPQTSNKEKRNLFSVGPSSINGWKEKFFFVDDTEWVKRDEEVEFLSSWKAKKANQNRYSLNSDEEEEIEKLVKEGGDILDIMYLTSSDVIEAVELYGPSSLSEAGMNKILGAAEGLAIPKKLRKKSKTSENVASEGKVGDKEREQLSSALARAPVVDKPRLELKRKGKLREIGVTTHGKGKALVPPPSLQSSLFDTKNMMAAKNFINAYLPKLRWDPDEEGRTIFPPNFNFEFVIVKERDARTGGAEVEEN</sequence>
<gene>
    <name evidence="1" type="ORF">SLEP1_g29460</name>
</gene>
<proteinExistence type="predicted"/>
<protein>
    <submittedName>
        <fullName evidence="1">Uncharacterized protein</fullName>
    </submittedName>
</protein>
<keyword evidence="2" id="KW-1185">Reference proteome</keyword>
<organism evidence="1 2">
    <name type="scientific">Rubroshorea leprosula</name>
    <dbReference type="NCBI Taxonomy" id="152421"/>
    <lineage>
        <taxon>Eukaryota</taxon>
        <taxon>Viridiplantae</taxon>
        <taxon>Streptophyta</taxon>
        <taxon>Embryophyta</taxon>
        <taxon>Tracheophyta</taxon>
        <taxon>Spermatophyta</taxon>
        <taxon>Magnoliopsida</taxon>
        <taxon>eudicotyledons</taxon>
        <taxon>Gunneridae</taxon>
        <taxon>Pentapetalae</taxon>
        <taxon>rosids</taxon>
        <taxon>malvids</taxon>
        <taxon>Malvales</taxon>
        <taxon>Dipterocarpaceae</taxon>
        <taxon>Rubroshorea</taxon>
    </lineage>
</organism>
<dbReference type="AlphaFoldDB" id="A0AAV5K715"/>